<reference evidence="19" key="3">
    <citation type="submission" date="2025-09" db="UniProtKB">
        <authorList>
            <consortium name="Ensembl"/>
        </authorList>
    </citation>
    <scope>IDENTIFICATION</scope>
    <source>
        <strain evidence="19">Boxer</strain>
    </source>
</reference>
<keyword evidence="14" id="KW-0066">ATP synthesis</keyword>
<evidence type="ECO:0000256" key="9">
    <source>
        <dbReference type="ARBA" id="ARBA00022989"/>
    </source>
</evidence>
<evidence type="ECO:0000256" key="15">
    <source>
        <dbReference type="ARBA" id="ARBA00032201"/>
    </source>
</evidence>
<evidence type="ECO:0000313" key="19">
    <source>
        <dbReference type="Ensembl" id="ENSCAFP00845000076.1"/>
    </source>
</evidence>
<dbReference type="GO" id="GO:0045259">
    <property type="term" value="C:proton-transporting ATP synthase complex"/>
    <property type="evidence" value="ECO:0000318"/>
    <property type="project" value="GO_Central"/>
</dbReference>
<evidence type="ECO:0000256" key="18">
    <source>
        <dbReference type="ARBA" id="ARBA00070733"/>
    </source>
</evidence>
<keyword evidence="13" id="KW-0472">Membrane</keyword>
<dbReference type="Proteomes" id="UP000805418">
    <property type="component" value="Chromosome 1"/>
</dbReference>
<dbReference type="GO" id="GO:0005743">
    <property type="term" value="C:mitochondrial inner membrane"/>
    <property type="evidence" value="ECO:0007669"/>
    <property type="project" value="UniProtKB-SubCell"/>
</dbReference>
<evidence type="ECO:0000256" key="13">
    <source>
        <dbReference type="ARBA" id="ARBA00023136"/>
    </source>
</evidence>
<protein>
    <recommendedName>
        <fullName evidence="18">ATP synthase F(0) complex subunit f, mitochondrial</fullName>
    </recommendedName>
    <alternativeName>
        <fullName evidence="15">ATP synthase membrane subunit f</fullName>
    </alternativeName>
</protein>
<evidence type="ECO:0000256" key="17">
    <source>
        <dbReference type="ARBA" id="ARBA00064647"/>
    </source>
</evidence>
<dbReference type="GO" id="GO:0042776">
    <property type="term" value="P:proton motive force-driven mitochondrial ATP synthesis"/>
    <property type="evidence" value="ECO:0000318"/>
    <property type="project" value="GO_Central"/>
</dbReference>
<comment type="function">
    <text evidence="16">Subunit f, of the mitochondrial membrane ATP synthase complex (F(1)F(0) ATP synthase or Complex V) that produces ATP from ADP in the presence of a proton gradient across the membrane which is generated by electron transport complexes of the respiratory chain. ATP synthase complex consist of a soluble F(1) head domain - the catalytic core - and a membrane F(1) domain - the membrane proton channel. These two domains are linked by a central stalk rotating inside the F(1) region and a stationary peripheral stalk. During catalysis, ATP synthesis in the catalytic domain of F(1) is coupled via a rotary mechanism of the central stalk subunits to proton translocation. In vivo, can only synthesize ATP although its ATP hydrolase activity can be activated artificially in vitro. Part of the complex F(0) domain.</text>
</comment>
<comment type="similarity">
    <text evidence="2">Belongs to the ATPase F chain family.</text>
</comment>
<dbReference type="InterPro" id="IPR019344">
    <property type="entry name" value="F1F0-ATPsyn_F_prd"/>
</dbReference>
<dbReference type="OrthoDB" id="8921675at2759"/>
<evidence type="ECO:0000256" key="6">
    <source>
        <dbReference type="ARBA" id="ARBA00022692"/>
    </source>
</evidence>
<accession>A0A8I3MB71</accession>
<evidence type="ECO:0000256" key="12">
    <source>
        <dbReference type="ARBA" id="ARBA00023128"/>
    </source>
</evidence>
<keyword evidence="4" id="KW-0138">CF(0)</keyword>
<dbReference type="PANTHER" id="PTHR13080">
    <property type="entry name" value="ATP SYNTHASE F CHAIN, MITOCHONDRIAL-RELATED"/>
    <property type="match status" value="1"/>
</dbReference>
<keyword evidence="3" id="KW-0813">Transport</keyword>
<keyword evidence="6" id="KW-0812">Transmembrane</keyword>
<evidence type="ECO:0000256" key="4">
    <source>
        <dbReference type="ARBA" id="ARBA00022547"/>
    </source>
</evidence>
<comment type="subunit">
    <text evidence="17">Component of the ATP synthase complex composed at least of ATP5F1A/subunit alpha, ATP5F1B/subunit beta, ATP5MC1/subunit c (homooctomer), MT-ATP6/subunit a, MT-ATP8/subunit 8, ATP5ME/subunit e, ATP5MF/subunit f, ATP5MG/subunit g, ATP5MK/subunit k, ATP5MJ/subunit j, ATP5F1C/subunit gamma, ATP5F1D/subunit delta, ATP5F1E/subunit epsilon, ATP5PF/subunit F6, ATP5PB/subunit b, ATP5PD/subunit d, ATP5PO/subunit OSCP. ATP synthase complex consists of a soluble F(1) head domain (subunits alpha(3) and beta(3)) - the catalytic core - and a membrane F(0) domain - the membrane proton channel (subunits c, a, 8, e, f, g, k and j). These two domains are linked by a central stalk (subunits gamma, delta, and epsilon) rotating inside the F1 region and a stationary peripheral stalk (subunits F6, b, d, and OSCP).</text>
</comment>
<reference evidence="19" key="2">
    <citation type="submission" date="2025-08" db="UniProtKB">
        <authorList>
            <consortium name="Ensembl"/>
        </authorList>
    </citation>
    <scope>IDENTIFICATION</scope>
    <source>
        <strain evidence="19">Boxer</strain>
    </source>
</reference>
<evidence type="ECO:0000313" key="20">
    <source>
        <dbReference type="Proteomes" id="UP000805418"/>
    </source>
</evidence>
<evidence type="ECO:0000256" key="14">
    <source>
        <dbReference type="ARBA" id="ARBA00023310"/>
    </source>
</evidence>
<keyword evidence="10" id="KW-0007">Acetylation</keyword>
<dbReference type="GeneTree" id="ENSGT00510000046986"/>
<evidence type="ECO:0000256" key="2">
    <source>
        <dbReference type="ARBA" id="ARBA00005895"/>
    </source>
</evidence>
<evidence type="ECO:0000256" key="16">
    <source>
        <dbReference type="ARBA" id="ARBA00054012"/>
    </source>
</evidence>
<comment type="subcellular location">
    <subcellularLocation>
        <location evidence="1">Mitochondrion inner membrane</location>
        <topology evidence="1">Single-pass membrane protein</topology>
    </subcellularLocation>
</comment>
<evidence type="ECO:0000256" key="8">
    <source>
        <dbReference type="ARBA" id="ARBA00022792"/>
    </source>
</evidence>
<evidence type="ECO:0000256" key="1">
    <source>
        <dbReference type="ARBA" id="ARBA00004434"/>
    </source>
</evidence>
<evidence type="ECO:0000256" key="3">
    <source>
        <dbReference type="ARBA" id="ARBA00022448"/>
    </source>
</evidence>
<keyword evidence="11" id="KW-0406">Ion transport</keyword>
<keyword evidence="8" id="KW-0999">Mitochondrion inner membrane</keyword>
<evidence type="ECO:0000256" key="10">
    <source>
        <dbReference type="ARBA" id="ARBA00022990"/>
    </source>
</evidence>
<keyword evidence="5" id="KW-0597">Phosphoprotein</keyword>
<keyword evidence="9" id="KW-1133">Transmembrane helix</keyword>
<reference evidence="19" key="1">
    <citation type="submission" date="2020-03" db="EMBL/GenBank/DDBJ databases">
        <title>Long-read based genome assembly of a Labrador retriever dog.</title>
        <authorList>
            <person name="Eory L."/>
            <person name="Zhang W."/>
            <person name="Schoenebeck J."/>
        </authorList>
    </citation>
    <scope>NUCLEOTIDE SEQUENCE [LARGE SCALE GENOMIC DNA]</scope>
    <source>
        <strain evidence="19">Labrador retriever</strain>
    </source>
</reference>
<evidence type="ECO:0000256" key="5">
    <source>
        <dbReference type="ARBA" id="ARBA00022553"/>
    </source>
</evidence>
<dbReference type="Pfam" id="PF10206">
    <property type="entry name" value="WRW"/>
    <property type="match status" value="1"/>
</dbReference>
<dbReference type="Ensembl" id="ENSCAFT00845000108.1">
    <property type="protein sequence ID" value="ENSCAFP00845000076.1"/>
    <property type="gene ID" value="ENSCAFG00845000063.1"/>
</dbReference>
<keyword evidence="7" id="KW-0375">Hydrogen ion transport</keyword>
<organism evidence="19 20">
    <name type="scientific">Canis lupus familiaris</name>
    <name type="common">Dog</name>
    <name type="synonym">Canis familiaris</name>
    <dbReference type="NCBI Taxonomy" id="9615"/>
    <lineage>
        <taxon>Eukaryota</taxon>
        <taxon>Metazoa</taxon>
        <taxon>Chordata</taxon>
        <taxon>Craniata</taxon>
        <taxon>Vertebrata</taxon>
        <taxon>Euteleostomi</taxon>
        <taxon>Mammalia</taxon>
        <taxon>Eutheria</taxon>
        <taxon>Laurasiatheria</taxon>
        <taxon>Carnivora</taxon>
        <taxon>Caniformia</taxon>
        <taxon>Canidae</taxon>
        <taxon>Canis</taxon>
    </lineage>
</organism>
<dbReference type="GO" id="GO:1902600">
    <property type="term" value="P:proton transmembrane transport"/>
    <property type="evidence" value="ECO:0007669"/>
    <property type="project" value="UniProtKB-KW"/>
</dbReference>
<evidence type="ECO:0000256" key="11">
    <source>
        <dbReference type="ARBA" id="ARBA00023065"/>
    </source>
</evidence>
<proteinExistence type="inferred from homology"/>
<evidence type="ECO:0000256" key="7">
    <source>
        <dbReference type="ARBA" id="ARBA00022781"/>
    </source>
</evidence>
<sequence>MASPVPVKEKKLMEVKLGDLPGCILMRDFTPKGIAGAFQRGYYWYCNMYINVNKGGVAGISMVLAAYVLFNYCRSYKELKHERLHRTPAGKCTHRHLLSPQAHRGKHTHRHVPLRRPILKLQVPLQDTQMPCPLSHPGSMLALTLGPIAPRSPPGCTLT</sequence>
<dbReference type="AlphaFoldDB" id="A0A8I3MB71"/>
<name>A0A8I3MB71_CANLF</name>
<dbReference type="PANTHER" id="PTHR13080:SF16">
    <property type="entry name" value="ATP SYNTHASE SUBUNIT F, MITOCHONDRIAL"/>
    <property type="match status" value="1"/>
</dbReference>
<keyword evidence="20" id="KW-1185">Reference proteome</keyword>
<keyword evidence="12" id="KW-0496">Mitochondrion</keyword>